<feature type="domain" description="Fido" evidence="4">
    <location>
        <begin position="106"/>
        <end position="256"/>
    </location>
</feature>
<dbReference type="EMBL" id="CP017258">
    <property type="protein sequence ID" value="AQW87805.1"/>
    <property type="molecule type" value="Genomic_DNA"/>
</dbReference>
<dbReference type="Pfam" id="PF13784">
    <property type="entry name" value="Fic_N"/>
    <property type="match status" value="1"/>
</dbReference>
<name>A0A1S6U803_9BACT</name>
<dbReference type="InterPro" id="IPR026287">
    <property type="entry name" value="SoFic-like"/>
</dbReference>
<dbReference type="Pfam" id="PF21248">
    <property type="entry name" value="SoFic-like_C"/>
    <property type="match status" value="1"/>
</dbReference>
<evidence type="ECO:0000256" key="2">
    <source>
        <dbReference type="PIRSR" id="PIRSR640198-1"/>
    </source>
</evidence>
<dbReference type="GeneID" id="56566634"/>
<dbReference type="PANTHER" id="PTHR13504:SF35">
    <property type="entry name" value="PROTEIN ADENYLYLTRANSFERASE SOFIC"/>
    <property type="match status" value="1"/>
</dbReference>
<dbReference type="PANTHER" id="PTHR13504">
    <property type="entry name" value="FIDO DOMAIN-CONTAINING PROTEIN DDB_G0283145"/>
    <property type="match status" value="1"/>
</dbReference>
<feature type="binding site" evidence="1">
    <location>
        <begin position="197"/>
        <end position="203"/>
    </location>
    <ligand>
        <name>ATP</name>
        <dbReference type="ChEBI" id="CHEBI:30616"/>
    </ligand>
</feature>
<evidence type="ECO:0000256" key="1">
    <source>
        <dbReference type="PIRSR" id="PIRSR038925-1"/>
    </source>
</evidence>
<dbReference type="SUPFAM" id="SSF140931">
    <property type="entry name" value="Fic-like"/>
    <property type="match status" value="1"/>
</dbReference>
<feature type="binding site" evidence="3">
    <location>
        <begin position="196"/>
        <end position="203"/>
    </location>
    <ligand>
        <name>ATP</name>
        <dbReference type="ChEBI" id="CHEBI:30616"/>
    </ligand>
</feature>
<evidence type="ECO:0000313" key="6">
    <source>
        <dbReference type="Proteomes" id="UP000190868"/>
    </source>
</evidence>
<evidence type="ECO:0000259" key="4">
    <source>
        <dbReference type="PROSITE" id="PS51459"/>
    </source>
</evidence>
<dbReference type="PIRSF" id="PIRSF038925">
    <property type="entry name" value="AMP-prot_trans"/>
    <property type="match status" value="1"/>
</dbReference>
<dbReference type="Proteomes" id="UP000190868">
    <property type="component" value="Chromosome"/>
</dbReference>
<dbReference type="InterPro" id="IPR025758">
    <property type="entry name" value="Fic/DOC_N"/>
</dbReference>
<gene>
    <name evidence="5" type="ORF">CPIN18021_0999</name>
</gene>
<feature type="binding site" evidence="3">
    <location>
        <begin position="234"/>
        <end position="235"/>
    </location>
    <ligand>
        <name>ATP</name>
        <dbReference type="ChEBI" id="CHEBI:30616"/>
    </ligand>
</feature>
<reference evidence="6" key="1">
    <citation type="submission" date="2016-09" db="EMBL/GenBank/DDBJ databases">
        <title>Comparative genomics of the Campylobacter concisus group.</title>
        <authorList>
            <person name="Miller W.G."/>
            <person name="Yee E."/>
            <person name="Chapman M.H."/>
            <person name="Huynh S."/>
            <person name="Bono J.L."/>
            <person name="On S.L.W."/>
            <person name="StLeger J."/>
            <person name="Foster G."/>
            <person name="Parker C.T."/>
        </authorList>
    </citation>
    <scope>NUCLEOTIDE SEQUENCE [LARGE SCALE GENOMIC DNA]</scope>
    <source>
        <strain evidence="6">RM18021</strain>
    </source>
</reference>
<keyword evidence="1" id="KW-0547">Nucleotide-binding</keyword>
<dbReference type="Gene3D" id="1.10.3290.10">
    <property type="entry name" value="Fido-like domain"/>
    <property type="match status" value="1"/>
</dbReference>
<feature type="active site" evidence="2">
    <location>
        <position position="192"/>
    </location>
</feature>
<feature type="binding site" evidence="1">
    <location>
        <position position="234"/>
    </location>
    <ligand>
        <name>ATP</name>
        <dbReference type="ChEBI" id="CHEBI:30616"/>
    </ligand>
</feature>
<dbReference type="PROSITE" id="PS51459">
    <property type="entry name" value="FIDO"/>
    <property type="match status" value="1"/>
</dbReference>
<protein>
    <submittedName>
        <fullName evidence="5">Fic domain protein</fullName>
    </submittedName>
</protein>
<keyword evidence="6" id="KW-1185">Reference proteome</keyword>
<organism evidence="5 6">
    <name type="scientific">Campylobacter pinnipediorum subsp. caledonicus</name>
    <dbReference type="NCBI Taxonomy" id="1874362"/>
    <lineage>
        <taxon>Bacteria</taxon>
        <taxon>Pseudomonadati</taxon>
        <taxon>Campylobacterota</taxon>
        <taxon>Epsilonproteobacteria</taxon>
        <taxon>Campylobacterales</taxon>
        <taxon>Campylobacteraceae</taxon>
        <taxon>Campylobacter</taxon>
    </lineage>
</organism>
<evidence type="ECO:0000313" key="5">
    <source>
        <dbReference type="EMBL" id="AQW87805.1"/>
    </source>
</evidence>
<dbReference type="KEGG" id="cpin:CPIN18020_0997"/>
<dbReference type="RefSeq" id="WP_078423418.1">
    <property type="nucleotide sequence ID" value="NZ_CP017018.1"/>
</dbReference>
<dbReference type="InterPro" id="IPR048770">
    <property type="entry name" value="SoFic-like_C"/>
</dbReference>
<dbReference type="GO" id="GO:0005524">
    <property type="term" value="F:ATP binding"/>
    <property type="evidence" value="ECO:0007669"/>
    <property type="project" value="UniProtKB-KW"/>
</dbReference>
<dbReference type="InterPro" id="IPR040198">
    <property type="entry name" value="Fido_containing"/>
</dbReference>
<dbReference type="InterPro" id="IPR003812">
    <property type="entry name" value="Fido"/>
</dbReference>
<feature type="binding site" evidence="1">
    <location>
        <position position="192"/>
    </location>
    <ligand>
        <name>ATP</name>
        <dbReference type="ChEBI" id="CHEBI:30616"/>
    </ligand>
</feature>
<keyword evidence="1" id="KW-0067">ATP-binding</keyword>
<dbReference type="InterPro" id="IPR036597">
    <property type="entry name" value="Fido-like_dom_sf"/>
</dbReference>
<sequence>MSGKKEFIPNKLPIKISMSDNLYKALNTASRSLGELNGFIKTIPNQNILINSLVLQEAKDSSEIENIITTHDDIFIAQINDDKIARNTKEVINYEKALKLGFELIQKDKLLLNRHILSIQKILQSNNAGFRTQSGTILKNPATGEIKHIPPQHIDNINELMDNLQNYINDDLDDLDPLIRIAIIHYQFETIHPFYDGNGRTGRIINVLYLTKMGLLDLPILYLSAYIIQNKTKYYELLENVSKYNNWEDWILYVLVGINKTSIATIKLIRDIELSIKNFTSILKEEAPKIYSKDFVELLFSFAYTKIQSVEEKLNISRQTASKYLKTCEELGLLKCIKLNNMSYYVNLSLFEILKKGIVC</sequence>
<evidence type="ECO:0000256" key="3">
    <source>
        <dbReference type="PIRSR" id="PIRSR640198-2"/>
    </source>
</evidence>
<feature type="binding site" evidence="1">
    <location>
        <position position="65"/>
    </location>
    <ligand>
        <name>ATP</name>
        <dbReference type="ChEBI" id="CHEBI:30616"/>
    </ligand>
</feature>
<proteinExistence type="predicted"/>
<dbReference type="AlphaFoldDB" id="A0A1S6U803"/>
<accession>A0A1S6U803</accession>
<dbReference type="Pfam" id="PF02661">
    <property type="entry name" value="Fic"/>
    <property type="match status" value="1"/>
</dbReference>